<protein>
    <recommendedName>
        <fullName evidence="4">Phosphoinositide 3-kinase adapter protein 1</fullName>
    </recommendedName>
</protein>
<gene>
    <name evidence="2" type="ORF">DPMN_031055</name>
</gene>
<feature type="region of interest" description="Disordered" evidence="1">
    <location>
        <begin position="725"/>
        <end position="864"/>
    </location>
</feature>
<feature type="compositionally biased region" description="Basic and acidic residues" evidence="1">
    <location>
        <begin position="145"/>
        <end position="159"/>
    </location>
</feature>
<dbReference type="AlphaFoldDB" id="A0A9D4M1V6"/>
<dbReference type="Proteomes" id="UP000828390">
    <property type="component" value="Unassembled WGS sequence"/>
</dbReference>
<dbReference type="InterPro" id="IPR052446">
    <property type="entry name" value="B-cell_PI3K-Signaling_Adptrs"/>
</dbReference>
<dbReference type="GO" id="GO:0005829">
    <property type="term" value="C:cytosol"/>
    <property type="evidence" value="ECO:0007669"/>
    <property type="project" value="TreeGrafter"/>
</dbReference>
<dbReference type="PANTHER" id="PTHR16267:SF11">
    <property type="entry name" value="STUMPS, ISOFORM E"/>
    <property type="match status" value="1"/>
</dbReference>
<comment type="caution">
    <text evidence="2">The sequence shown here is derived from an EMBL/GenBank/DDBJ whole genome shotgun (WGS) entry which is preliminary data.</text>
</comment>
<accession>A0A9D4M1V6</accession>
<evidence type="ECO:0000313" key="2">
    <source>
        <dbReference type="EMBL" id="KAH3867918.1"/>
    </source>
</evidence>
<sequence length="864" mass="97292">MHRGASVFYIPSDGTDWAKYVAQKLEDYNIKCKIFNFTDTNHFEISSHVNVFIITPDFLEFTDWTVFKHVDINKCMLILTGSEQCDLEEASRRYGCAQVANCAMHENTGSEESVKEMMIRIILMYEGELITSPSANSSPAPSPHWFDHSPSDPGADRDSGDYDVLPAYTRQLNCLHEVFYKENTLYLVLDRRAERKLEIVMGEETLTPTFSEYAVYTVQLSNKQKGREDDTCKEVFSLTFSEYAVYTVQLSNKQKGREDGTCKEVFSLTFSEYAVYTVQLSNKQKGSEDGTCNKVFSLIFSEYAVYTVQLSIKQKGREDDTCKEVFSLTFSEYAVYTVQLSNKQKDPTACSVSVYQDDQSIGERKVSRLYNDHKQAFDADVDESRRRLASLHKSTLDQSNTLVSVSTQTDNLVNVSESFSDHDNVFIENVTKQTDSNGNRKKSDKNVQSYVKDDNDNNRDTLKANDDDCFESDKLELLRQLLEDVTSPEQLLCQCFGIADSDCTLLDEKMTSLIESANAFPGLTYPVNNEEFHQSVWPTLLHFGARFNLIRFCDALLSNPMMYDVVNRRNKDGQRPVDIARSHEHCELANMLESFAEKLHTSPDNKYDSGVSELSLERTRISTRLMSEKDAPALPPKPHTFSRPHDGYANVAGETGDEGIPIIITDDIHEHDAKTSLVFSNTESGKSKHHITEKSPKSSPVSVEVWGAIDGVSDYVKYHRKDLSAHLGMTTPPPQKKKSKGLSKLFGRVRGGSGKAEAPSSTPKLNNSKGIMKRYKREDSKRSSDTSSSTGSTHSDISQRDDDDNVPVLRHSDINTEESDGNLLSIVANSKHRKSMRVSKALRDQHRDGPSLPVKKVATDGQVF</sequence>
<reference evidence="2" key="2">
    <citation type="submission" date="2020-11" db="EMBL/GenBank/DDBJ databases">
        <authorList>
            <person name="McCartney M.A."/>
            <person name="Auch B."/>
            <person name="Kono T."/>
            <person name="Mallez S."/>
            <person name="Becker A."/>
            <person name="Gohl D.M."/>
            <person name="Silverstein K.A.T."/>
            <person name="Koren S."/>
            <person name="Bechman K.B."/>
            <person name="Herman A."/>
            <person name="Abrahante J.E."/>
            <person name="Garbe J."/>
        </authorList>
    </citation>
    <scope>NUCLEOTIDE SEQUENCE</scope>
    <source>
        <strain evidence="2">Duluth1</strain>
        <tissue evidence="2">Whole animal</tissue>
    </source>
</reference>
<dbReference type="GO" id="GO:0005104">
    <property type="term" value="F:fibroblast growth factor receptor binding"/>
    <property type="evidence" value="ECO:0007669"/>
    <property type="project" value="TreeGrafter"/>
</dbReference>
<name>A0A9D4M1V6_DREPO</name>
<feature type="compositionally biased region" description="Low complexity" evidence="1">
    <location>
        <begin position="785"/>
        <end position="796"/>
    </location>
</feature>
<dbReference type="EMBL" id="JAIWYP010000002">
    <property type="protein sequence ID" value="KAH3867918.1"/>
    <property type="molecule type" value="Genomic_DNA"/>
</dbReference>
<feature type="region of interest" description="Disordered" evidence="1">
    <location>
        <begin position="431"/>
        <end position="465"/>
    </location>
</feature>
<proteinExistence type="predicted"/>
<evidence type="ECO:0008006" key="4">
    <source>
        <dbReference type="Google" id="ProtNLM"/>
    </source>
</evidence>
<organism evidence="2 3">
    <name type="scientific">Dreissena polymorpha</name>
    <name type="common">Zebra mussel</name>
    <name type="synonym">Mytilus polymorpha</name>
    <dbReference type="NCBI Taxonomy" id="45954"/>
    <lineage>
        <taxon>Eukaryota</taxon>
        <taxon>Metazoa</taxon>
        <taxon>Spiralia</taxon>
        <taxon>Lophotrochozoa</taxon>
        <taxon>Mollusca</taxon>
        <taxon>Bivalvia</taxon>
        <taxon>Autobranchia</taxon>
        <taxon>Heteroconchia</taxon>
        <taxon>Euheterodonta</taxon>
        <taxon>Imparidentia</taxon>
        <taxon>Neoheterodontei</taxon>
        <taxon>Myida</taxon>
        <taxon>Dreissenoidea</taxon>
        <taxon>Dreissenidae</taxon>
        <taxon>Dreissena</taxon>
    </lineage>
</organism>
<keyword evidence="3" id="KW-1185">Reference proteome</keyword>
<evidence type="ECO:0000256" key="1">
    <source>
        <dbReference type="SAM" id="MobiDB-lite"/>
    </source>
</evidence>
<feature type="compositionally biased region" description="Basic and acidic residues" evidence="1">
    <location>
        <begin position="451"/>
        <end position="465"/>
    </location>
</feature>
<dbReference type="GO" id="GO:0005068">
    <property type="term" value="F:transmembrane receptor protein tyrosine kinase adaptor activity"/>
    <property type="evidence" value="ECO:0007669"/>
    <property type="project" value="TreeGrafter"/>
</dbReference>
<feature type="region of interest" description="Disordered" evidence="1">
    <location>
        <begin position="680"/>
        <end position="701"/>
    </location>
</feature>
<feature type="compositionally biased region" description="Polar residues" evidence="1">
    <location>
        <begin position="759"/>
        <end position="769"/>
    </location>
</feature>
<evidence type="ECO:0000313" key="3">
    <source>
        <dbReference type="Proteomes" id="UP000828390"/>
    </source>
</evidence>
<dbReference type="PANTHER" id="PTHR16267">
    <property type="entry name" value="BANK1/PIK3AP1 FAMILY MEMBER"/>
    <property type="match status" value="1"/>
</dbReference>
<reference evidence="2" key="1">
    <citation type="journal article" date="2019" name="bioRxiv">
        <title>The Genome of the Zebra Mussel, Dreissena polymorpha: A Resource for Invasive Species Research.</title>
        <authorList>
            <person name="McCartney M.A."/>
            <person name="Auch B."/>
            <person name="Kono T."/>
            <person name="Mallez S."/>
            <person name="Zhang Y."/>
            <person name="Obille A."/>
            <person name="Becker A."/>
            <person name="Abrahante J.E."/>
            <person name="Garbe J."/>
            <person name="Badalamenti J.P."/>
            <person name="Herman A."/>
            <person name="Mangelson H."/>
            <person name="Liachko I."/>
            <person name="Sullivan S."/>
            <person name="Sone E.D."/>
            <person name="Koren S."/>
            <person name="Silverstein K.A.T."/>
            <person name="Beckman K.B."/>
            <person name="Gohl D.M."/>
        </authorList>
    </citation>
    <scope>NUCLEOTIDE SEQUENCE</scope>
    <source>
        <strain evidence="2">Duluth1</strain>
        <tissue evidence="2">Whole animal</tissue>
    </source>
</reference>
<feature type="region of interest" description="Disordered" evidence="1">
    <location>
        <begin position="133"/>
        <end position="159"/>
    </location>
</feature>